<protein>
    <recommendedName>
        <fullName evidence="8">Isoprenylcysteine carboxyl methyltransferase</fullName>
    </recommendedName>
</protein>
<feature type="transmembrane region" description="Helical" evidence="5">
    <location>
        <begin position="6"/>
        <end position="24"/>
    </location>
</feature>
<feature type="transmembrane region" description="Helical" evidence="5">
    <location>
        <begin position="72"/>
        <end position="93"/>
    </location>
</feature>
<dbReference type="EMBL" id="PGVE01000053">
    <property type="protein sequence ID" value="PLS03554.1"/>
    <property type="molecule type" value="Genomic_DNA"/>
</dbReference>
<keyword evidence="3 5" id="KW-1133">Transmembrane helix</keyword>
<evidence type="ECO:0000313" key="6">
    <source>
        <dbReference type="EMBL" id="PLS03554.1"/>
    </source>
</evidence>
<evidence type="ECO:0000256" key="3">
    <source>
        <dbReference type="ARBA" id="ARBA00022989"/>
    </source>
</evidence>
<dbReference type="PANTHER" id="PTHR43847:SF1">
    <property type="entry name" value="BLL3993 PROTEIN"/>
    <property type="match status" value="1"/>
</dbReference>
<dbReference type="InterPro" id="IPR007269">
    <property type="entry name" value="ICMT_MeTrfase"/>
</dbReference>
<dbReference type="GO" id="GO:0004671">
    <property type="term" value="F:protein C-terminal S-isoprenylcysteine carboxyl O-methyltransferase activity"/>
    <property type="evidence" value="ECO:0007669"/>
    <property type="project" value="InterPro"/>
</dbReference>
<evidence type="ECO:0000313" key="7">
    <source>
        <dbReference type="Proteomes" id="UP000234950"/>
    </source>
</evidence>
<evidence type="ECO:0000256" key="2">
    <source>
        <dbReference type="ARBA" id="ARBA00022692"/>
    </source>
</evidence>
<gene>
    <name evidence="6" type="ORF">CVD27_14310</name>
</gene>
<keyword evidence="4 5" id="KW-0472">Membrane</keyword>
<accession>A0A2N5HDG5</accession>
<dbReference type="PANTHER" id="PTHR43847">
    <property type="entry name" value="BLL3993 PROTEIN"/>
    <property type="match status" value="1"/>
</dbReference>
<feature type="transmembrane region" description="Helical" evidence="5">
    <location>
        <begin position="45"/>
        <end position="66"/>
    </location>
</feature>
<organism evidence="6 7">
    <name type="scientific">Neobacillus cucumis</name>
    <dbReference type="NCBI Taxonomy" id="1740721"/>
    <lineage>
        <taxon>Bacteria</taxon>
        <taxon>Bacillati</taxon>
        <taxon>Bacillota</taxon>
        <taxon>Bacilli</taxon>
        <taxon>Bacillales</taxon>
        <taxon>Bacillaceae</taxon>
        <taxon>Neobacillus</taxon>
    </lineage>
</organism>
<evidence type="ECO:0000256" key="1">
    <source>
        <dbReference type="ARBA" id="ARBA00004141"/>
    </source>
</evidence>
<evidence type="ECO:0008006" key="8">
    <source>
        <dbReference type="Google" id="ProtNLM"/>
    </source>
</evidence>
<sequence>MINGISFLLLVIFIILQRFIELFVAKSNEKWMKQQGAVEFGEKHYKYMVLLHSMFFVSLLVETFVLKRGTSSLWPLFISLFCFAQMLRIWVIISLGRFWNTKILVLANAKIVRRGPYRFLKHPNYLVVAIEMAAIPMLFSSYYTAIIFTGLNILMLMIRIPIEEKALKSLTEYEETFRDCHRFIPKIVK</sequence>
<keyword evidence="7" id="KW-1185">Reference proteome</keyword>
<evidence type="ECO:0000256" key="4">
    <source>
        <dbReference type="ARBA" id="ARBA00023136"/>
    </source>
</evidence>
<dbReference type="AlphaFoldDB" id="A0A2N5HDG5"/>
<keyword evidence="2 5" id="KW-0812">Transmembrane</keyword>
<feature type="transmembrane region" description="Helical" evidence="5">
    <location>
        <begin position="145"/>
        <end position="162"/>
    </location>
</feature>
<name>A0A2N5HDG5_9BACI</name>
<evidence type="ECO:0000256" key="5">
    <source>
        <dbReference type="SAM" id="Phobius"/>
    </source>
</evidence>
<comment type="subcellular location">
    <subcellularLocation>
        <location evidence="1">Membrane</location>
        <topology evidence="1">Multi-pass membrane protein</topology>
    </subcellularLocation>
</comment>
<reference evidence="6 7" key="1">
    <citation type="submission" date="2017-11" db="EMBL/GenBank/DDBJ databases">
        <title>Comparitive Functional Genomics of Dry Heat Resistant strains isolated from the Viking Spacecraft.</title>
        <authorList>
            <person name="Seuylemezian A."/>
            <person name="Cooper K."/>
            <person name="Vaishampayan P."/>
        </authorList>
    </citation>
    <scope>NUCLEOTIDE SEQUENCE [LARGE SCALE GENOMIC DNA]</scope>
    <source>
        <strain evidence="6 7">V32-6</strain>
    </source>
</reference>
<dbReference type="InterPro" id="IPR052527">
    <property type="entry name" value="Metal_cation-efflux_comp"/>
</dbReference>
<dbReference type="OrthoDB" id="7203053at2"/>
<dbReference type="RefSeq" id="WP_101648583.1">
    <property type="nucleotide sequence ID" value="NZ_PGVE01000053.1"/>
</dbReference>
<dbReference type="Gene3D" id="1.20.120.1630">
    <property type="match status" value="1"/>
</dbReference>
<dbReference type="Proteomes" id="UP000234950">
    <property type="component" value="Unassembled WGS sequence"/>
</dbReference>
<proteinExistence type="predicted"/>
<dbReference type="GO" id="GO:0016020">
    <property type="term" value="C:membrane"/>
    <property type="evidence" value="ECO:0007669"/>
    <property type="project" value="UniProtKB-SubCell"/>
</dbReference>
<comment type="caution">
    <text evidence="6">The sequence shown here is derived from an EMBL/GenBank/DDBJ whole genome shotgun (WGS) entry which is preliminary data.</text>
</comment>
<dbReference type="Pfam" id="PF04140">
    <property type="entry name" value="ICMT"/>
    <property type="match status" value="1"/>
</dbReference>